<dbReference type="Proteomes" id="UP000016665">
    <property type="component" value="Unplaced"/>
</dbReference>
<dbReference type="GeneTree" id="ENSGT00990000204992"/>
<dbReference type="Gene3D" id="2.60.40.10">
    <property type="entry name" value="Immunoglobulins"/>
    <property type="match status" value="1"/>
</dbReference>
<protein>
    <recommendedName>
        <fullName evidence="1">Immunoglobulin C1-set domain-containing protein</fullName>
    </recommendedName>
</protein>
<proteinExistence type="predicted"/>
<dbReference type="AlphaFoldDB" id="A0A803V4W2"/>
<evidence type="ECO:0000313" key="2">
    <source>
        <dbReference type="Ensembl" id="ENSFALP00000017768.1"/>
    </source>
</evidence>
<reference evidence="2" key="2">
    <citation type="submission" date="2025-09" db="UniProtKB">
        <authorList>
            <consortium name="Ensembl"/>
        </authorList>
    </citation>
    <scope>IDENTIFICATION</scope>
</reference>
<keyword evidence="3" id="KW-1185">Reference proteome</keyword>
<reference evidence="2" key="1">
    <citation type="submission" date="2025-08" db="UniProtKB">
        <authorList>
            <consortium name="Ensembl"/>
        </authorList>
    </citation>
    <scope>IDENTIFICATION</scope>
</reference>
<accession>A0A803V4W2</accession>
<organism evidence="2 3">
    <name type="scientific">Ficedula albicollis</name>
    <name type="common">Collared flycatcher</name>
    <name type="synonym">Muscicapa albicollis</name>
    <dbReference type="NCBI Taxonomy" id="59894"/>
    <lineage>
        <taxon>Eukaryota</taxon>
        <taxon>Metazoa</taxon>
        <taxon>Chordata</taxon>
        <taxon>Craniata</taxon>
        <taxon>Vertebrata</taxon>
        <taxon>Euteleostomi</taxon>
        <taxon>Archelosauria</taxon>
        <taxon>Archosauria</taxon>
        <taxon>Dinosauria</taxon>
        <taxon>Saurischia</taxon>
        <taxon>Theropoda</taxon>
        <taxon>Coelurosauria</taxon>
        <taxon>Aves</taxon>
        <taxon>Neognathae</taxon>
        <taxon>Neoaves</taxon>
        <taxon>Telluraves</taxon>
        <taxon>Australaves</taxon>
        <taxon>Passeriformes</taxon>
        <taxon>Muscicapidae</taxon>
        <taxon>Ficedula</taxon>
    </lineage>
</organism>
<dbReference type="InterPro" id="IPR013783">
    <property type="entry name" value="Ig-like_fold"/>
</dbReference>
<evidence type="ECO:0000259" key="1">
    <source>
        <dbReference type="Pfam" id="PF07654"/>
    </source>
</evidence>
<dbReference type="InterPro" id="IPR036179">
    <property type="entry name" value="Ig-like_dom_sf"/>
</dbReference>
<dbReference type="SUPFAM" id="SSF48726">
    <property type="entry name" value="Immunoglobulin"/>
    <property type="match status" value="1"/>
</dbReference>
<dbReference type="InterPro" id="IPR003597">
    <property type="entry name" value="Ig_C1-set"/>
</dbReference>
<dbReference type="Pfam" id="PF07654">
    <property type="entry name" value="C1-set"/>
    <property type="match status" value="1"/>
</dbReference>
<name>A0A803V4W2_FICAL</name>
<evidence type="ECO:0000313" key="3">
    <source>
        <dbReference type="Proteomes" id="UP000016665"/>
    </source>
</evidence>
<sequence>VNPSPSQCHLSSSNCPRSPSQTCLSFSVNSQFILGPLPDRPTFFPSAPLVPLSPFPVSLSATPALSLTVPPHLILVRSHSIPVPPSLSISLWPSCSQPSPGCLLFSVMDFYPAKVQLRWFYGQQELSGHVAATDLVPNGDWTQQLLVLLETPPSAGLEVCNEVGCALKITGRVLLSPGGAGKGLGDGMGVLGSWRATGRGLWDPERDRRGFGGSCGTWEEIERSFWRA</sequence>
<dbReference type="Ensembl" id="ENSFALT00000028623.1">
    <property type="protein sequence ID" value="ENSFALP00000017768.1"/>
    <property type="gene ID" value="ENSFALG00000026885.1"/>
</dbReference>
<feature type="domain" description="Immunoglobulin C1-set" evidence="1">
    <location>
        <begin position="105"/>
        <end position="154"/>
    </location>
</feature>